<dbReference type="EMBL" id="JABMIG020000067">
    <property type="protein sequence ID" value="KAL3795903.1"/>
    <property type="molecule type" value="Genomic_DNA"/>
</dbReference>
<feature type="domain" description="5'-Nucleotidase C-terminal" evidence="6">
    <location>
        <begin position="419"/>
        <end position="562"/>
    </location>
</feature>
<evidence type="ECO:0000259" key="6">
    <source>
        <dbReference type="Pfam" id="PF02872"/>
    </source>
</evidence>
<dbReference type="Pfam" id="PF00149">
    <property type="entry name" value="Metallophos"/>
    <property type="match status" value="1"/>
</dbReference>
<dbReference type="InterPro" id="IPR006146">
    <property type="entry name" value="5'-Nucleotdase_CS"/>
</dbReference>
<evidence type="ECO:0008006" key="9">
    <source>
        <dbReference type="Google" id="ProtNLM"/>
    </source>
</evidence>
<dbReference type="Proteomes" id="UP001516023">
    <property type="component" value="Unassembled WGS sequence"/>
</dbReference>
<dbReference type="InterPro" id="IPR036907">
    <property type="entry name" value="5'-Nucleotdase_C_sf"/>
</dbReference>
<evidence type="ECO:0000256" key="4">
    <source>
        <dbReference type="SAM" id="MobiDB-lite"/>
    </source>
</evidence>
<comment type="caution">
    <text evidence="7">The sequence shown here is derived from an EMBL/GenBank/DDBJ whole genome shotgun (WGS) entry which is preliminary data.</text>
</comment>
<accession>A0ABD3Q6K5</accession>
<dbReference type="GO" id="GO:0016787">
    <property type="term" value="F:hydrolase activity"/>
    <property type="evidence" value="ECO:0007669"/>
    <property type="project" value="UniProtKB-KW"/>
</dbReference>
<proteinExistence type="inferred from homology"/>
<dbReference type="PANTHER" id="PTHR11575:SF24">
    <property type="entry name" value="5'-NUCLEOTIDASE"/>
    <property type="match status" value="1"/>
</dbReference>
<keyword evidence="3" id="KW-0547">Nucleotide-binding</keyword>
<dbReference type="InterPro" id="IPR006179">
    <property type="entry name" value="5_nucleotidase/apyrase"/>
</dbReference>
<feature type="signal peptide" evidence="3">
    <location>
        <begin position="1"/>
        <end position="21"/>
    </location>
</feature>
<dbReference type="Pfam" id="PF02872">
    <property type="entry name" value="5_nucleotid_C"/>
    <property type="match status" value="1"/>
</dbReference>
<evidence type="ECO:0000313" key="7">
    <source>
        <dbReference type="EMBL" id="KAL3795903.1"/>
    </source>
</evidence>
<name>A0ABD3Q6K5_9STRA</name>
<keyword evidence="8" id="KW-1185">Reference proteome</keyword>
<dbReference type="InterPro" id="IPR004843">
    <property type="entry name" value="Calcineurin-like_PHP"/>
</dbReference>
<dbReference type="PROSITE" id="PS00786">
    <property type="entry name" value="5_NUCLEOTIDASE_2"/>
    <property type="match status" value="1"/>
</dbReference>
<sequence length="642" mass="68507">MPTVNLASLLLLAVAPSLRTALGNLDVTFLHINDHHSHFDSNSFDLFAGSVPEGISVDTSSGVKVYFGGASYVAGAIKELADLAKSQGHEVMKIHAGDAMTGTVYYSLFGAEPDAAFMNEVGFDAFVIGNHEFDDGDGNLSEFIAQLQLPVTSYNLRPGSDSPLMSATNLHKYIIKTFDNGEQVGFCGMTPKKKTEQSSFPSPGTTIQDEVEATTACVADLQVEGVNKIVVMSHVGYDVDQEKLALIEGVDVIIGGDSHTLLGIDAAGIGGPSSSYNYATIVNGVCIVQAWEYQKVVGELTVTWDAEGNVLDCSGIAYLPFNQEKFTVINKTTGNYDLTDGGDIATMNTFLSSQPNFWPAVADQGMTDVLQVFSDQASEKMKTQIATALANMCHNRGQGGEVPVKCSSVPVQTKLGGGVCQLVAQGFLYKVPDADFAIQNAGGCRTDINEGPFSIGNAYEILPFSNTLVTLILTGSQIKSVLEDALENFLNTTIGGSTGSFPTAAGLRWTADYNKDFGNRVTNLEMNSRLQSDFWQPINMGTSYTVATNNFIALGKDGYLTFEKAGEFTDTFVNYAQSFMDFATAKVELDTPPSGWFSSQKITFLNGEVADLTTGSSPPTAPPTARPTSMPSGKAGKKSKKI</sequence>
<keyword evidence="3" id="KW-0378">Hydrolase</keyword>
<evidence type="ECO:0000256" key="1">
    <source>
        <dbReference type="ARBA" id="ARBA00006654"/>
    </source>
</evidence>
<dbReference type="PRINTS" id="PR01607">
    <property type="entry name" value="APYRASEFAMLY"/>
</dbReference>
<evidence type="ECO:0000313" key="8">
    <source>
        <dbReference type="Proteomes" id="UP001516023"/>
    </source>
</evidence>
<keyword evidence="2 3" id="KW-0732">Signal</keyword>
<feature type="domain" description="Calcineurin-like phosphoesterase" evidence="5">
    <location>
        <begin position="28"/>
        <end position="260"/>
    </location>
</feature>
<feature type="chain" id="PRO_5044526849" description="5'-nucleotidase" evidence="3">
    <location>
        <begin position="22"/>
        <end position="642"/>
    </location>
</feature>
<dbReference type="InterPro" id="IPR008334">
    <property type="entry name" value="5'-Nucleotdase_C"/>
</dbReference>
<protein>
    <recommendedName>
        <fullName evidence="9">5'-nucleotidase</fullName>
    </recommendedName>
</protein>
<dbReference type="PANTHER" id="PTHR11575">
    <property type="entry name" value="5'-NUCLEOTIDASE-RELATED"/>
    <property type="match status" value="1"/>
</dbReference>
<organism evidence="7 8">
    <name type="scientific">Cyclotella cryptica</name>
    <dbReference type="NCBI Taxonomy" id="29204"/>
    <lineage>
        <taxon>Eukaryota</taxon>
        <taxon>Sar</taxon>
        <taxon>Stramenopiles</taxon>
        <taxon>Ochrophyta</taxon>
        <taxon>Bacillariophyta</taxon>
        <taxon>Coscinodiscophyceae</taxon>
        <taxon>Thalassiosirophycidae</taxon>
        <taxon>Stephanodiscales</taxon>
        <taxon>Stephanodiscaceae</taxon>
        <taxon>Cyclotella</taxon>
    </lineage>
</organism>
<evidence type="ECO:0000256" key="2">
    <source>
        <dbReference type="ARBA" id="ARBA00022729"/>
    </source>
</evidence>
<comment type="similarity">
    <text evidence="1 3">Belongs to the 5'-nucleotidase family.</text>
</comment>
<feature type="region of interest" description="Disordered" evidence="4">
    <location>
        <begin position="610"/>
        <end position="642"/>
    </location>
</feature>
<evidence type="ECO:0000256" key="3">
    <source>
        <dbReference type="RuleBase" id="RU362119"/>
    </source>
</evidence>
<evidence type="ECO:0000259" key="5">
    <source>
        <dbReference type="Pfam" id="PF00149"/>
    </source>
</evidence>
<reference evidence="7 8" key="1">
    <citation type="journal article" date="2020" name="G3 (Bethesda)">
        <title>Improved Reference Genome for Cyclotella cryptica CCMP332, a Model for Cell Wall Morphogenesis, Salinity Adaptation, and Lipid Production in Diatoms (Bacillariophyta).</title>
        <authorList>
            <person name="Roberts W.R."/>
            <person name="Downey K.M."/>
            <person name="Ruck E.C."/>
            <person name="Traller J.C."/>
            <person name="Alverson A.J."/>
        </authorList>
    </citation>
    <scope>NUCLEOTIDE SEQUENCE [LARGE SCALE GENOMIC DNA]</scope>
    <source>
        <strain evidence="7 8">CCMP332</strain>
    </source>
</reference>
<dbReference type="GO" id="GO:0000166">
    <property type="term" value="F:nucleotide binding"/>
    <property type="evidence" value="ECO:0007669"/>
    <property type="project" value="UniProtKB-KW"/>
</dbReference>
<gene>
    <name evidence="7" type="ORF">HJC23_002174</name>
</gene>
<dbReference type="Gene3D" id="3.60.21.10">
    <property type="match status" value="1"/>
</dbReference>
<dbReference type="Gene3D" id="3.90.780.10">
    <property type="entry name" value="5'-Nucleotidase, C-terminal domain"/>
    <property type="match status" value="1"/>
</dbReference>
<dbReference type="SUPFAM" id="SSF56300">
    <property type="entry name" value="Metallo-dependent phosphatases"/>
    <property type="match status" value="1"/>
</dbReference>
<dbReference type="SUPFAM" id="SSF55816">
    <property type="entry name" value="5'-nucleotidase (syn. UDP-sugar hydrolase), C-terminal domain"/>
    <property type="match status" value="1"/>
</dbReference>
<dbReference type="InterPro" id="IPR029052">
    <property type="entry name" value="Metallo-depent_PP-like"/>
</dbReference>
<dbReference type="AlphaFoldDB" id="A0ABD3Q6K5"/>